<organism evidence="1 2">
    <name type="scientific">Kingdonia uniflora</name>
    <dbReference type="NCBI Taxonomy" id="39325"/>
    <lineage>
        <taxon>Eukaryota</taxon>
        <taxon>Viridiplantae</taxon>
        <taxon>Streptophyta</taxon>
        <taxon>Embryophyta</taxon>
        <taxon>Tracheophyta</taxon>
        <taxon>Spermatophyta</taxon>
        <taxon>Magnoliopsida</taxon>
        <taxon>Ranunculales</taxon>
        <taxon>Circaeasteraceae</taxon>
        <taxon>Kingdonia</taxon>
    </lineage>
</organism>
<dbReference type="EMBL" id="JACGCM010001872">
    <property type="protein sequence ID" value="KAF6147810.1"/>
    <property type="molecule type" value="Genomic_DNA"/>
</dbReference>
<reference evidence="1 2" key="1">
    <citation type="journal article" date="2020" name="IScience">
        <title>Genome Sequencing of the Endangered Kingdonia uniflora (Circaeasteraceae, Ranunculales) Reveals Potential Mechanisms of Evolutionary Specialization.</title>
        <authorList>
            <person name="Sun Y."/>
            <person name="Deng T."/>
            <person name="Zhang A."/>
            <person name="Moore M.J."/>
            <person name="Landis J.B."/>
            <person name="Lin N."/>
            <person name="Zhang H."/>
            <person name="Zhang X."/>
            <person name="Huang J."/>
            <person name="Zhang X."/>
            <person name="Sun H."/>
            <person name="Wang H."/>
        </authorList>
    </citation>
    <scope>NUCLEOTIDE SEQUENCE [LARGE SCALE GENOMIC DNA]</scope>
    <source>
        <strain evidence="1">TB1705</strain>
        <tissue evidence="1">Leaf</tissue>
    </source>
</reference>
<proteinExistence type="predicted"/>
<dbReference type="AlphaFoldDB" id="A0A7J7LZ38"/>
<protein>
    <submittedName>
        <fullName evidence="1">Uncharacterized protein</fullName>
    </submittedName>
</protein>
<comment type="caution">
    <text evidence="1">The sequence shown here is derived from an EMBL/GenBank/DDBJ whole genome shotgun (WGS) entry which is preliminary data.</text>
</comment>
<evidence type="ECO:0000313" key="1">
    <source>
        <dbReference type="EMBL" id="KAF6147810.1"/>
    </source>
</evidence>
<gene>
    <name evidence="1" type="ORF">GIB67_014390</name>
</gene>
<dbReference type="Proteomes" id="UP000541444">
    <property type="component" value="Unassembled WGS sequence"/>
</dbReference>
<accession>A0A7J7LZ38</accession>
<name>A0A7J7LZ38_9MAGN</name>
<keyword evidence="2" id="KW-1185">Reference proteome</keyword>
<sequence>MFYHLSKEARIQVLVKNSKNLSPICIFAHGLQVVGSHFDRKTHKIQLRKLVF</sequence>
<evidence type="ECO:0000313" key="2">
    <source>
        <dbReference type="Proteomes" id="UP000541444"/>
    </source>
</evidence>